<protein>
    <submittedName>
        <fullName evidence="1">YxeA family protein</fullName>
    </submittedName>
</protein>
<organism evidence="1 2">
    <name type="scientific">Staphylococcus hyicus</name>
    <dbReference type="NCBI Taxonomy" id="1284"/>
    <lineage>
        <taxon>Bacteria</taxon>
        <taxon>Bacillati</taxon>
        <taxon>Bacillota</taxon>
        <taxon>Bacilli</taxon>
        <taxon>Bacillales</taxon>
        <taxon>Staphylococcaceae</taxon>
        <taxon>Staphylococcus</taxon>
    </lineage>
</organism>
<gene>
    <name evidence="1" type="ORF">BUZ57_10895</name>
</gene>
<dbReference type="Proteomes" id="UP000285625">
    <property type="component" value="Unassembled WGS sequence"/>
</dbReference>
<name>A0A418JGP0_STAHY</name>
<dbReference type="NCBIfam" id="TIGR01655">
    <property type="entry name" value="yxeA_fam"/>
    <property type="match status" value="1"/>
</dbReference>
<comment type="caution">
    <text evidence="1">The sequence shown here is derived from an EMBL/GenBank/DDBJ whole genome shotgun (WGS) entry which is preliminary data.</text>
</comment>
<sequence length="102" mass="11991">MKKMIILTLIIIVVLTVVTSIRNEYTDRFNPFLREEVSYGKVPKGKQQYENVTAYSKEGEALSYKLNFTGYDETGEFVEIHHKGKYVSFIKYIKDDRPKFLK</sequence>
<dbReference type="AlphaFoldDB" id="A0A418JGP0"/>
<dbReference type="PANTHER" id="PTHR36433:SF3">
    <property type="entry name" value="YXEA FAMILY PROTEIN"/>
    <property type="match status" value="1"/>
</dbReference>
<dbReference type="SUPFAM" id="SSF159121">
    <property type="entry name" value="BC4932-like"/>
    <property type="match status" value="1"/>
</dbReference>
<dbReference type="InterPro" id="IPR036166">
    <property type="entry name" value="YxeA-like_sf"/>
</dbReference>
<dbReference type="PANTHER" id="PTHR36433">
    <property type="entry name" value="HYPOTHETICAL CYTOSOLIC PROTEIN"/>
    <property type="match status" value="1"/>
</dbReference>
<dbReference type="InterPro" id="IPR006542">
    <property type="entry name" value="DUF1093"/>
</dbReference>
<reference evidence="1 2" key="1">
    <citation type="journal article" date="2016" name="Front. Microbiol.">
        <title>Comprehensive Phylogenetic Analysis of Bovine Non-aureus Staphylococci Species Based on Whole-Genome Sequencing.</title>
        <authorList>
            <person name="Naushad S."/>
            <person name="Barkema H.W."/>
            <person name="Luby C."/>
            <person name="Condas L.A."/>
            <person name="Nobrega D.B."/>
            <person name="Carson D.A."/>
            <person name="De Buck J."/>
        </authorList>
    </citation>
    <scope>NUCLEOTIDE SEQUENCE [LARGE SCALE GENOMIC DNA]</scope>
    <source>
        <strain evidence="1 2">SNUC 5959</strain>
    </source>
</reference>
<evidence type="ECO:0000313" key="2">
    <source>
        <dbReference type="Proteomes" id="UP000285625"/>
    </source>
</evidence>
<dbReference type="RefSeq" id="WP_119635795.1">
    <property type="nucleotide sequence ID" value="NZ_JAUBYY010000004.1"/>
</dbReference>
<proteinExistence type="predicted"/>
<accession>A0A418JGP0</accession>
<dbReference type="EMBL" id="QXVO01000043">
    <property type="protein sequence ID" value="RIO43419.1"/>
    <property type="molecule type" value="Genomic_DNA"/>
</dbReference>
<evidence type="ECO:0000313" key="1">
    <source>
        <dbReference type="EMBL" id="RIO43419.1"/>
    </source>
</evidence>